<evidence type="ECO:0000313" key="1">
    <source>
        <dbReference type="EMBL" id="UOD27420.1"/>
    </source>
</evidence>
<dbReference type="Proteomes" id="UP000831532">
    <property type="component" value="Chromosome"/>
</dbReference>
<dbReference type="EMBL" id="CP063361">
    <property type="protein sequence ID" value="UOD27420.1"/>
    <property type="molecule type" value="Genomic_DNA"/>
</dbReference>
<gene>
    <name evidence="1" type="ORF">INH39_17980</name>
</gene>
<name>A0ABY3ZZQ7_9BURK</name>
<sequence length="158" mass="17054">MTTLKTLNHVAAGVLQAFLGRNNDVGGFWAFGVLYGETSAPDYSLHLNLLDASAAPSTPSSTVVAGTYAVFLQRALHAKGIGLDEIEEARVDVRFNTALPDRPIHPDYHGDPFVCTVTLRCRQGKQAVMTAVGRCWRKAWGQSSGRAGQRRRVEGDAG</sequence>
<keyword evidence="2" id="KW-1185">Reference proteome</keyword>
<protein>
    <submittedName>
        <fullName evidence="1">Uncharacterized protein</fullName>
    </submittedName>
</protein>
<accession>A0ABY3ZZQ7</accession>
<proteinExistence type="predicted"/>
<reference evidence="1 2" key="1">
    <citation type="submission" date="2020-10" db="EMBL/GenBank/DDBJ databases">
        <title>Genome analysis of Massilia species.</title>
        <authorList>
            <person name="Jung D.-H."/>
        </authorList>
    </citation>
    <scope>NUCLEOTIDE SEQUENCE [LARGE SCALE GENOMIC DNA]</scope>
    <source>
        <strain evidence="2">sipir</strain>
    </source>
</reference>
<organism evidence="1 2">
    <name type="scientific">Massilia violaceinigra</name>
    <dbReference type="NCBI Taxonomy" id="2045208"/>
    <lineage>
        <taxon>Bacteria</taxon>
        <taxon>Pseudomonadati</taxon>
        <taxon>Pseudomonadota</taxon>
        <taxon>Betaproteobacteria</taxon>
        <taxon>Burkholderiales</taxon>
        <taxon>Oxalobacteraceae</taxon>
        <taxon>Telluria group</taxon>
        <taxon>Massilia</taxon>
    </lineage>
</organism>
<evidence type="ECO:0000313" key="2">
    <source>
        <dbReference type="Proteomes" id="UP000831532"/>
    </source>
</evidence>
<dbReference type="RefSeq" id="WP_243488679.1">
    <property type="nucleotide sequence ID" value="NZ_CP063361.1"/>
</dbReference>